<gene>
    <name evidence="1" type="ORF">METZ01_LOCUS272851</name>
</gene>
<name>A0A382KAD2_9ZZZZ</name>
<dbReference type="AlphaFoldDB" id="A0A382KAD2"/>
<proteinExistence type="predicted"/>
<reference evidence="1" key="1">
    <citation type="submission" date="2018-05" db="EMBL/GenBank/DDBJ databases">
        <authorList>
            <person name="Lanie J.A."/>
            <person name="Ng W.-L."/>
            <person name="Kazmierczak K.M."/>
            <person name="Andrzejewski T.M."/>
            <person name="Davidsen T.M."/>
            <person name="Wayne K.J."/>
            <person name="Tettelin H."/>
            <person name="Glass J.I."/>
            <person name="Rusch D."/>
            <person name="Podicherti R."/>
            <person name="Tsui H.-C.T."/>
            <person name="Winkler M.E."/>
        </authorList>
    </citation>
    <scope>NUCLEOTIDE SEQUENCE</scope>
</reference>
<protein>
    <submittedName>
        <fullName evidence="1">Uncharacterized protein</fullName>
    </submittedName>
</protein>
<feature type="non-terminal residue" evidence="1">
    <location>
        <position position="49"/>
    </location>
</feature>
<dbReference type="EMBL" id="UINC01078683">
    <property type="protein sequence ID" value="SVC19997.1"/>
    <property type="molecule type" value="Genomic_DNA"/>
</dbReference>
<evidence type="ECO:0000313" key="1">
    <source>
        <dbReference type="EMBL" id="SVC19997.1"/>
    </source>
</evidence>
<organism evidence="1">
    <name type="scientific">marine metagenome</name>
    <dbReference type="NCBI Taxonomy" id="408172"/>
    <lineage>
        <taxon>unclassified sequences</taxon>
        <taxon>metagenomes</taxon>
        <taxon>ecological metagenomes</taxon>
    </lineage>
</organism>
<accession>A0A382KAD2</accession>
<sequence>MSYTQLVPTLTLWAGLAIGVGGRSEHDEGPLVSVQCWCGAGVIVDVGRL</sequence>